<evidence type="ECO:0000313" key="2">
    <source>
        <dbReference type="Proteomes" id="UP001595772"/>
    </source>
</evidence>
<dbReference type="InterPro" id="IPR058926">
    <property type="entry name" value="YmzB-like"/>
</dbReference>
<evidence type="ECO:0000313" key="1">
    <source>
        <dbReference type="EMBL" id="MFC4023991.1"/>
    </source>
</evidence>
<dbReference type="Pfam" id="PF25846">
    <property type="entry name" value="YmzB"/>
    <property type="match status" value="1"/>
</dbReference>
<reference evidence="2" key="1">
    <citation type="journal article" date="2019" name="Int. J. Syst. Evol. Microbiol.">
        <title>The Global Catalogue of Microorganisms (GCM) 10K type strain sequencing project: providing services to taxonomists for standard genome sequencing and annotation.</title>
        <authorList>
            <consortium name="The Broad Institute Genomics Platform"/>
            <consortium name="The Broad Institute Genome Sequencing Center for Infectious Disease"/>
            <person name="Wu L."/>
            <person name="Ma J."/>
        </authorList>
    </citation>
    <scope>NUCLEOTIDE SEQUENCE [LARGE SCALE GENOMIC DNA]</scope>
    <source>
        <strain evidence="2">IBRC-M 10703</strain>
    </source>
</reference>
<dbReference type="Proteomes" id="UP001595772">
    <property type="component" value="Unassembled WGS sequence"/>
</dbReference>
<name>A0ABV8GYL5_9BACI</name>
<protein>
    <submittedName>
        <fullName evidence="1">Uncharacterized protein</fullName>
    </submittedName>
</protein>
<gene>
    <name evidence="1" type="ORF">ACFOUV_09305</name>
</gene>
<keyword evidence="2" id="KW-1185">Reference proteome</keyword>
<dbReference type="EMBL" id="JBHSAO010000006">
    <property type="protein sequence ID" value="MFC4023991.1"/>
    <property type="molecule type" value="Genomic_DNA"/>
</dbReference>
<dbReference type="RefSeq" id="WP_379496487.1">
    <property type="nucleotide sequence ID" value="NZ_JBHSAO010000006.1"/>
</dbReference>
<organism evidence="1 2">
    <name type="scientific">Oceanobacillus longus</name>
    <dbReference type="NCBI Taxonomy" id="930120"/>
    <lineage>
        <taxon>Bacteria</taxon>
        <taxon>Bacillati</taxon>
        <taxon>Bacillota</taxon>
        <taxon>Bacilli</taxon>
        <taxon>Bacillales</taxon>
        <taxon>Bacillaceae</taxon>
        <taxon>Oceanobacillus</taxon>
    </lineage>
</organism>
<sequence>MGQQSLSIEEFNEKLKSWTGKNIKITKKELNDLDETVMKLNSVSYSNNTHRVDDYVPEHSLLLSGEGEIENEQNQMEPLPAPLYEIPLDDTSKYNFDGTIFSLSTERAAYKIEEE</sequence>
<comment type="caution">
    <text evidence="1">The sequence shown here is derived from an EMBL/GenBank/DDBJ whole genome shotgun (WGS) entry which is preliminary data.</text>
</comment>
<proteinExistence type="predicted"/>
<accession>A0ABV8GYL5</accession>